<dbReference type="CDD" id="cd17352">
    <property type="entry name" value="MFS_MCT_SLC16"/>
    <property type="match status" value="1"/>
</dbReference>
<dbReference type="InParanoid" id="A0A6P7FNK5"/>
<feature type="transmembrane region" description="Helical" evidence="3">
    <location>
        <begin position="87"/>
        <end position="108"/>
    </location>
</feature>
<feature type="transmembrane region" description="Helical" evidence="3">
    <location>
        <begin position="467"/>
        <end position="486"/>
    </location>
</feature>
<feature type="region of interest" description="Disordered" evidence="2">
    <location>
        <begin position="1"/>
        <end position="27"/>
    </location>
</feature>
<keyword evidence="3" id="KW-1133">Transmembrane helix</keyword>
<dbReference type="Proteomes" id="UP001652700">
    <property type="component" value="Unplaced"/>
</dbReference>
<dbReference type="GO" id="GO:0016020">
    <property type="term" value="C:membrane"/>
    <property type="evidence" value="ECO:0007669"/>
    <property type="project" value="UniProtKB-SubCell"/>
</dbReference>
<keyword evidence="3" id="KW-0472">Membrane</keyword>
<dbReference type="InterPro" id="IPR020846">
    <property type="entry name" value="MFS_dom"/>
</dbReference>
<feature type="transmembrane region" description="Helical" evidence="3">
    <location>
        <begin position="115"/>
        <end position="134"/>
    </location>
</feature>
<dbReference type="InterPro" id="IPR050327">
    <property type="entry name" value="Proton-linked_MCT"/>
</dbReference>
<evidence type="ECO:0000259" key="4">
    <source>
        <dbReference type="PROSITE" id="PS50850"/>
    </source>
</evidence>
<dbReference type="KEGG" id="dvv:114332187"/>
<feature type="domain" description="Major facilitator superfamily (MFS) profile" evidence="4">
    <location>
        <begin position="48"/>
        <end position="489"/>
    </location>
</feature>
<dbReference type="SUPFAM" id="SSF103473">
    <property type="entry name" value="MFS general substrate transporter"/>
    <property type="match status" value="1"/>
</dbReference>
<reference evidence="7" key="1">
    <citation type="submission" date="2025-04" db="UniProtKB">
        <authorList>
            <consortium name="RefSeq"/>
        </authorList>
    </citation>
    <scope>IDENTIFICATION</scope>
    <source>
        <tissue evidence="7">Whole insect</tissue>
    </source>
</reference>
<feature type="transmembrane region" description="Helical" evidence="3">
    <location>
        <begin position="434"/>
        <end position="455"/>
    </location>
</feature>
<feature type="transmembrane region" description="Helical" evidence="3">
    <location>
        <begin position="44"/>
        <end position="67"/>
    </location>
</feature>
<evidence type="ECO:0000313" key="6">
    <source>
        <dbReference type="Proteomes" id="UP001652700"/>
    </source>
</evidence>
<dbReference type="InterPro" id="IPR036259">
    <property type="entry name" value="MFS_trans_sf"/>
</dbReference>
<dbReference type="EnsemblMetazoa" id="XM_028281925.2">
    <property type="protein sequence ID" value="XP_028137726.1"/>
    <property type="gene ID" value="LOC114332187"/>
</dbReference>
<evidence type="ECO:0000313" key="5">
    <source>
        <dbReference type="EnsemblMetazoa" id="XP_028137726.1"/>
    </source>
</evidence>
<dbReference type="PROSITE" id="PS50850">
    <property type="entry name" value="MFS"/>
    <property type="match status" value="1"/>
</dbReference>
<accession>A0A6P7FNK5</accession>
<feature type="transmembrane region" description="Helical" evidence="3">
    <location>
        <begin position="397"/>
        <end position="422"/>
    </location>
</feature>
<dbReference type="Gene3D" id="1.20.1250.20">
    <property type="entry name" value="MFS general substrate transporter like domains"/>
    <property type="match status" value="1"/>
</dbReference>
<feature type="transmembrane region" description="Helical" evidence="3">
    <location>
        <begin position="372"/>
        <end position="391"/>
    </location>
</feature>
<dbReference type="GO" id="GO:0008028">
    <property type="term" value="F:monocarboxylic acid transmembrane transporter activity"/>
    <property type="evidence" value="ECO:0007669"/>
    <property type="project" value="TreeGrafter"/>
</dbReference>
<keyword evidence="6" id="KW-1185">Reference proteome</keyword>
<proteinExistence type="predicted"/>
<reference evidence="5" key="2">
    <citation type="submission" date="2025-05" db="UniProtKB">
        <authorList>
            <consortium name="EnsemblMetazoa"/>
        </authorList>
    </citation>
    <scope>IDENTIFICATION</scope>
</reference>
<dbReference type="Pfam" id="PF07690">
    <property type="entry name" value="MFS_1"/>
    <property type="match status" value="1"/>
</dbReference>
<feature type="transmembrane region" description="Helical" evidence="3">
    <location>
        <begin position="140"/>
        <end position="165"/>
    </location>
</feature>
<dbReference type="PANTHER" id="PTHR11360">
    <property type="entry name" value="MONOCARBOXYLATE TRANSPORTER"/>
    <property type="match status" value="1"/>
</dbReference>
<evidence type="ECO:0000256" key="3">
    <source>
        <dbReference type="SAM" id="Phobius"/>
    </source>
</evidence>
<dbReference type="GeneID" id="114332187"/>
<dbReference type="RefSeq" id="XP_028137726.1">
    <property type="nucleotide sequence ID" value="XM_028281925.1"/>
</dbReference>
<name>A0A6P7FNK5_DIAVI</name>
<sequence length="499" mass="54747">METVLVDNGARATSKKDRPQRSTSITSRLSEQLKKNQPFIPDGGYGWVVVIATFLIYAIAEGIGLVYGLLYVQFLHEFQGSKSATSWIGSLFVALPLVSGPICSALVDRYGCQKMTIIGSAITALGFILSSYVNSLGLLYLTYGVIGGLARGVCYVTVVVAVAFWFEKRRSVALGISASGTGFGTIIFSPFTNFLLFEFGWRGTLLILGGCLANMCVCGALMIDPQWVIDEEIEKKKEAKRKLRSVEMKEMHSLLPNDAENHVDNIQVLSNGESSRVEVVQPEKEKKWYDGLMVMVKAFSSFSLFLDLHFLLLALTTLLAGTWFLIPYFYLVDHMLESGYDDNQASVAVSVIGFMNIVGMVLLGWIGDRWHVAKTFSISLVLCGVSIWGIMFFTSNYILLIGCSASFGFFFSSCFSLTPSLLGELVSLDDFTMGYGLILLCEGSGHLIGPPLAGYISDVSKSWAQSFYQSGLWIIVAGLLVGTVAFTNNRKIRLPCCSR</sequence>
<feature type="transmembrane region" description="Helical" evidence="3">
    <location>
        <begin position="346"/>
        <end position="365"/>
    </location>
</feature>
<feature type="transmembrane region" description="Helical" evidence="3">
    <location>
        <begin position="302"/>
        <end position="326"/>
    </location>
</feature>
<feature type="transmembrane region" description="Helical" evidence="3">
    <location>
        <begin position="203"/>
        <end position="223"/>
    </location>
</feature>
<gene>
    <name evidence="7" type="primary">LOC114332187</name>
</gene>
<evidence type="ECO:0000313" key="7">
    <source>
        <dbReference type="RefSeq" id="XP_028137726.1"/>
    </source>
</evidence>
<evidence type="ECO:0000256" key="2">
    <source>
        <dbReference type="SAM" id="MobiDB-lite"/>
    </source>
</evidence>
<dbReference type="OrthoDB" id="410267at2759"/>
<comment type="subcellular location">
    <subcellularLocation>
        <location evidence="1">Membrane</location>
        <topology evidence="1">Multi-pass membrane protein</topology>
    </subcellularLocation>
</comment>
<organism evidence="7">
    <name type="scientific">Diabrotica virgifera virgifera</name>
    <name type="common">western corn rootworm</name>
    <dbReference type="NCBI Taxonomy" id="50390"/>
    <lineage>
        <taxon>Eukaryota</taxon>
        <taxon>Metazoa</taxon>
        <taxon>Ecdysozoa</taxon>
        <taxon>Arthropoda</taxon>
        <taxon>Hexapoda</taxon>
        <taxon>Insecta</taxon>
        <taxon>Pterygota</taxon>
        <taxon>Neoptera</taxon>
        <taxon>Endopterygota</taxon>
        <taxon>Coleoptera</taxon>
        <taxon>Polyphaga</taxon>
        <taxon>Cucujiformia</taxon>
        <taxon>Chrysomeloidea</taxon>
        <taxon>Chrysomelidae</taxon>
        <taxon>Galerucinae</taxon>
        <taxon>Diabroticina</taxon>
        <taxon>Diabroticites</taxon>
        <taxon>Diabrotica</taxon>
    </lineage>
</organism>
<evidence type="ECO:0000256" key="1">
    <source>
        <dbReference type="ARBA" id="ARBA00004141"/>
    </source>
</evidence>
<protein>
    <submittedName>
        <fullName evidence="7">Monocarboxylate transporter 13-like</fullName>
    </submittedName>
</protein>
<dbReference type="InterPro" id="IPR011701">
    <property type="entry name" value="MFS"/>
</dbReference>
<keyword evidence="3" id="KW-0812">Transmembrane</keyword>
<dbReference type="PANTHER" id="PTHR11360:SF111">
    <property type="entry name" value="CHASKI, ISOFORM A"/>
    <property type="match status" value="1"/>
</dbReference>
<feature type="transmembrane region" description="Helical" evidence="3">
    <location>
        <begin position="172"/>
        <end position="191"/>
    </location>
</feature>
<dbReference type="AlphaFoldDB" id="A0A6P7FNK5"/>